<dbReference type="Gene3D" id="3.30.530.20">
    <property type="match status" value="1"/>
</dbReference>
<feature type="compositionally biased region" description="Polar residues" evidence="1">
    <location>
        <begin position="81"/>
        <end position="91"/>
    </location>
</feature>
<gene>
    <name evidence="2" type="ORF">SAMN06265795_1218</name>
</gene>
<feature type="region of interest" description="Disordered" evidence="1">
    <location>
        <begin position="79"/>
        <end position="101"/>
    </location>
</feature>
<evidence type="ECO:0000313" key="2">
    <source>
        <dbReference type="EMBL" id="SNT27447.1"/>
    </source>
</evidence>
<dbReference type="PANTHER" id="PTHR38588">
    <property type="entry name" value="BLL0334 PROTEIN"/>
    <property type="match status" value="1"/>
</dbReference>
<dbReference type="AlphaFoldDB" id="A0A239L9X3"/>
<evidence type="ECO:0000313" key="3">
    <source>
        <dbReference type="Proteomes" id="UP000198284"/>
    </source>
</evidence>
<dbReference type="InterPro" id="IPR010419">
    <property type="entry name" value="CO_DH_gsu"/>
</dbReference>
<reference evidence="2 3" key="1">
    <citation type="submission" date="2017-06" db="EMBL/GenBank/DDBJ databases">
        <authorList>
            <person name="Kim H.J."/>
            <person name="Triplett B.A."/>
        </authorList>
    </citation>
    <scope>NUCLEOTIDE SEQUENCE [LARGE SCALE GENOMIC DNA]</scope>
    <source>
        <strain evidence="2 3">U15</strain>
    </source>
</reference>
<dbReference type="SUPFAM" id="SSF55961">
    <property type="entry name" value="Bet v1-like"/>
    <property type="match status" value="1"/>
</dbReference>
<sequence>MEIEKTLLLNAPPARVWDLLLDPNAMGACVPGMQSIDVLSSVEYVAHIHVTIFFMSAKFKLKTRIADMRALHYLRAEGTGEDTSVASSPSRTAGRPSCARR</sequence>
<name>A0A239L9X3_9BURK</name>
<dbReference type="PANTHER" id="PTHR38588:SF1">
    <property type="entry name" value="BLL0334 PROTEIN"/>
    <property type="match status" value="1"/>
</dbReference>
<evidence type="ECO:0000256" key="1">
    <source>
        <dbReference type="SAM" id="MobiDB-lite"/>
    </source>
</evidence>
<dbReference type="Proteomes" id="UP000198284">
    <property type="component" value="Unassembled WGS sequence"/>
</dbReference>
<protein>
    <submittedName>
        <fullName evidence="2">Carbon monoxide dehydrogenase subunit G (CoxG)</fullName>
    </submittedName>
</protein>
<proteinExistence type="predicted"/>
<accession>A0A239L9X3</accession>
<organism evidence="2 3">
    <name type="scientific">Noviherbaspirillum humi</name>
    <dbReference type="NCBI Taxonomy" id="1688639"/>
    <lineage>
        <taxon>Bacteria</taxon>
        <taxon>Pseudomonadati</taxon>
        <taxon>Pseudomonadota</taxon>
        <taxon>Betaproteobacteria</taxon>
        <taxon>Burkholderiales</taxon>
        <taxon>Oxalobacteraceae</taxon>
        <taxon>Noviherbaspirillum</taxon>
    </lineage>
</organism>
<dbReference type="EMBL" id="FZOT01000021">
    <property type="protein sequence ID" value="SNT27447.1"/>
    <property type="molecule type" value="Genomic_DNA"/>
</dbReference>
<dbReference type="Pfam" id="PF06240">
    <property type="entry name" value="COXG"/>
    <property type="match status" value="1"/>
</dbReference>
<keyword evidence="3" id="KW-1185">Reference proteome</keyword>
<dbReference type="InterPro" id="IPR023393">
    <property type="entry name" value="START-like_dom_sf"/>
</dbReference>
<dbReference type="RefSeq" id="WP_245845132.1">
    <property type="nucleotide sequence ID" value="NZ_FZOT01000021.1"/>
</dbReference>